<comment type="caution">
    <text evidence="1">The sequence shown here is derived from an EMBL/GenBank/DDBJ whole genome shotgun (WGS) entry which is preliminary data.</text>
</comment>
<name>A0A645EAN9_9ZZZZ</name>
<reference evidence="1" key="1">
    <citation type="submission" date="2019-08" db="EMBL/GenBank/DDBJ databases">
        <authorList>
            <person name="Kucharzyk K."/>
            <person name="Murdoch R.W."/>
            <person name="Higgins S."/>
            <person name="Loffler F."/>
        </authorList>
    </citation>
    <scope>NUCLEOTIDE SEQUENCE</scope>
</reference>
<protein>
    <submittedName>
        <fullName evidence="1">Uncharacterized protein</fullName>
    </submittedName>
</protein>
<proteinExistence type="predicted"/>
<dbReference type="AntiFam" id="ANF00083">
    <property type="entry name" value="Shadow ORF (opposite leuS)"/>
</dbReference>
<dbReference type="AlphaFoldDB" id="A0A645EAN9"/>
<gene>
    <name evidence="1" type="ORF">SDC9_144859</name>
</gene>
<sequence length="111" mass="12131">MVDVLLGGDFRMGSGFDRVLFGGQPEGVPAHRMKHVEALHALVAADDVGRGVAFGMTHVKAGTGRIREHIQRVIFGFVGEVDGPERFFHRPARLPFGLDGLKIVFAHDSIR</sequence>
<dbReference type="EMBL" id="VSSQ01043917">
    <property type="protein sequence ID" value="MPM97682.1"/>
    <property type="molecule type" value="Genomic_DNA"/>
</dbReference>
<accession>A0A645EAN9</accession>
<organism evidence="1">
    <name type="scientific">bioreactor metagenome</name>
    <dbReference type="NCBI Taxonomy" id="1076179"/>
    <lineage>
        <taxon>unclassified sequences</taxon>
        <taxon>metagenomes</taxon>
        <taxon>ecological metagenomes</taxon>
    </lineage>
</organism>
<evidence type="ECO:0000313" key="1">
    <source>
        <dbReference type="EMBL" id="MPM97682.1"/>
    </source>
</evidence>